<dbReference type="SMART" id="SM00387">
    <property type="entry name" value="HATPase_c"/>
    <property type="match status" value="1"/>
</dbReference>
<dbReference type="PANTHER" id="PTHR34220">
    <property type="entry name" value="SENSOR HISTIDINE KINASE YPDA"/>
    <property type="match status" value="1"/>
</dbReference>
<evidence type="ECO:0000256" key="3">
    <source>
        <dbReference type="ARBA" id="ARBA00022777"/>
    </source>
</evidence>
<protein>
    <recommendedName>
        <fullName evidence="8">Histidine kinase domain-containing protein</fullName>
    </recommendedName>
</protein>
<dbReference type="InterPro" id="IPR050640">
    <property type="entry name" value="Bact_2-comp_sensor_kinase"/>
</dbReference>
<evidence type="ECO:0000256" key="1">
    <source>
        <dbReference type="ARBA" id="ARBA00022679"/>
    </source>
</evidence>
<evidence type="ECO:0000256" key="5">
    <source>
        <dbReference type="ARBA" id="ARBA00023012"/>
    </source>
</evidence>
<keyword evidence="7" id="KW-1133">Transmembrane helix</keyword>
<keyword evidence="10" id="KW-1185">Reference proteome</keyword>
<dbReference type="RefSeq" id="WP_138198258.1">
    <property type="nucleotide sequence ID" value="NZ_VCIW01000039.1"/>
</dbReference>
<dbReference type="Pfam" id="PF02518">
    <property type="entry name" value="HATPase_c"/>
    <property type="match status" value="1"/>
</dbReference>
<evidence type="ECO:0000256" key="2">
    <source>
        <dbReference type="ARBA" id="ARBA00022741"/>
    </source>
</evidence>
<keyword evidence="7" id="KW-0472">Membrane</keyword>
<evidence type="ECO:0000259" key="8">
    <source>
        <dbReference type="PROSITE" id="PS50109"/>
    </source>
</evidence>
<evidence type="ECO:0000256" key="4">
    <source>
        <dbReference type="ARBA" id="ARBA00022840"/>
    </source>
</evidence>
<evidence type="ECO:0000313" key="10">
    <source>
        <dbReference type="Proteomes" id="UP000309676"/>
    </source>
</evidence>
<dbReference type="InterPro" id="IPR003594">
    <property type="entry name" value="HATPase_dom"/>
</dbReference>
<feature type="transmembrane region" description="Helical" evidence="7">
    <location>
        <begin position="282"/>
        <end position="301"/>
    </location>
</feature>
<keyword evidence="1" id="KW-0808">Transferase</keyword>
<evidence type="ECO:0000313" key="9">
    <source>
        <dbReference type="EMBL" id="TLS48337.1"/>
    </source>
</evidence>
<dbReference type="OrthoDB" id="2517332at2"/>
<dbReference type="PANTHER" id="PTHR34220:SF7">
    <property type="entry name" value="SENSOR HISTIDINE KINASE YPDA"/>
    <property type="match status" value="1"/>
</dbReference>
<feature type="domain" description="Histidine kinase" evidence="8">
    <location>
        <begin position="461"/>
        <end position="574"/>
    </location>
</feature>
<dbReference type="InterPro" id="IPR010559">
    <property type="entry name" value="Sig_transdc_His_kin_internal"/>
</dbReference>
<keyword evidence="3" id="KW-0418">Kinase</keyword>
<dbReference type="EMBL" id="VCIW01000039">
    <property type="protein sequence ID" value="TLS48337.1"/>
    <property type="molecule type" value="Genomic_DNA"/>
</dbReference>
<organism evidence="9 10">
    <name type="scientific">Paenibacillus antri</name>
    <dbReference type="NCBI Taxonomy" id="2582848"/>
    <lineage>
        <taxon>Bacteria</taxon>
        <taxon>Bacillati</taxon>
        <taxon>Bacillota</taxon>
        <taxon>Bacilli</taxon>
        <taxon>Bacillales</taxon>
        <taxon>Paenibacillaceae</taxon>
        <taxon>Paenibacillus</taxon>
    </lineage>
</organism>
<keyword evidence="4" id="KW-0067">ATP-binding</keyword>
<sequence length="580" mass="64834">MRGGIRLFGRPGGLSYRHKLTAVMMLAILVPLAVGSLWVSWQFQQQTTRDWLQDYGAELDIASETVGDMLLSTVQKSLFLGNNLSVGRFIRSDYREDLAAYLTNLKYMSDLIGALESDHLGQKIVLYVWNETMYSNQFVRNADELSVGLQDMILGSAMEKPVIRLVDVGSGGYDLHLYATIKDLQNVLAIIEIRMEFEEWTQPFRGALPENSFLAIVAEDGTPIPIAVNEVDERGMEDAFREHAGGDKTGRYWSVESVVPVWERPVVLFVDPAPLIGQLRGYMVLAAVLVAVVIGVVYFTIKSVSNALTKRLYLLVKNITSRADLGSSGIDTAPATAAYDEFDVIDKRFADLVERIHDHYRTIKDFELEKQKLRAKILQVNINPHFLYNTLSAIKWTFPDDRLTSLIDEMVDYYRIFLNKGQSLQSIRLETQMLKSYLDIQKFAYGLDFAYAIDVDDDAMDALILKNLLQPIVENAFLHGINGMESGGLIEIRVGRYGERLAIAIRDNGAGMPQELLVSLLRGPVHTGAKPFGGYGFYNVRMCLEVFYGSDGDIRVESAPGAGTTVRLDLPALSDKGNQP</sequence>
<dbReference type="GO" id="GO:0005524">
    <property type="term" value="F:ATP binding"/>
    <property type="evidence" value="ECO:0007669"/>
    <property type="project" value="UniProtKB-KW"/>
</dbReference>
<dbReference type="GO" id="GO:0016020">
    <property type="term" value="C:membrane"/>
    <property type="evidence" value="ECO:0007669"/>
    <property type="project" value="InterPro"/>
</dbReference>
<dbReference type="InterPro" id="IPR005467">
    <property type="entry name" value="His_kinase_dom"/>
</dbReference>
<keyword evidence="2" id="KW-0547">Nucleotide-binding</keyword>
<gene>
    <name evidence="9" type="ORF">FE782_31220</name>
</gene>
<name>A0A5R9FWH1_9BACL</name>
<keyword evidence="6" id="KW-0175">Coiled coil</keyword>
<proteinExistence type="predicted"/>
<comment type="caution">
    <text evidence="9">The sequence shown here is derived from an EMBL/GenBank/DDBJ whole genome shotgun (WGS) entry which is preliminary data.</text>
</comment>
<dbReference type="Gene3D" id="3.30.565.10">
    <property type="entry name" value="Histidine kinase-like ATPase, C-terminal domain"/>
    <property type="match status" value="1"/>
</dbReference>
<dbReference type="PROSITE" id="PS50109">
    <property type="entry name" value="HIS_KIN"/>
    <property type="match status" value="1"/>
</dbReference>
<dbReference type="GO" id="GO:0000155">
    <property type="term" value="F:phosphorelay sensor kinase activity"/>
    <property type="evidence" value="ECO:0007669"/>
    <property type="project" value="InterPro"/>
</dbReference>
<dbReference type="InterPro" id="IPR036890">
    <property type="entry name" value="HATPase_C_sf"/>
</dbReference>
<reference evidence="9 10" key="1">
    <citation type="submission" date="2019-05" db="EMBL/GenBank/DDBJ databases">
        <authorList>
            <person name="Narsing Rao M.P."/>
            <person name="Li W.J."/>
        </authorList>
    </citation>
    <scope>NUCLEOTIDE SEQUENCE [LARGE SCALE GENOMIC DNA]</scope>
    <source>
        <strain evidence="9 10">SYSU_K30003</strain>
    </source>
</reference>
<dbReference type="Pfam" id="PF06580">
    <property type="entry name" value="His_kinase"/>
    <property type="match status" value="1"/>
</dbReference>
<dbReference type="SUPFAM" id="SSF55874">
    <property type="entry name" value="ATPase domain of HSP90 chaperone/DNA topoisomerase II/histidine kinase"/>
    <property type="match status" value="1"/>
</dbReference>
<keyword evidence="7" id="KW-0812">Transmembrane</keyword>
<keyword evidence="5" id="KW-0902">Two-component regulatory system</keyword>
<feature type="coiled-coil region" evidence="6">
    <location>
        <begin position="356"/>
        <end position="383"/>
    </location>
</feature>
<accession>A0A5R9FWH1</accession>
<feature type="transmembrane region" description="Helical" evidence="7">
    <location>
        <begin position="20"/>
        <end position="41"/>
    </location>
</feature>
<evidence type="ECO:0000256" key="6">
    <source>
        <dbReference type="SAM" id="Coils"/>
    </source>
</evidence>
<evidence type="ECO:0000256" key="7">
    <source>
        <dbReference type="SAM" id="Phobius"/>
    </source>
</evidence>
<dbReference type="AlphaFoldDB" id="A0A5R9FWH1"/>
<dbReference type="Proteomes" id="UP000309676">
    <property type="component" value="Unassembled WGS sequence"/>
</dbReference>